<keyword evidence="10" id="KW-1185">Reference proteome</keyword>
<evidence type="ECO:0000256" key="6">
    <source>
        <dbReference type="ARBA" id="ARBA00022989"/>
    </source>
</evidence>
<keyword evidence="3" id="KW-0813">Transport</keyword>
<dbReference type="SUPFAM" id="SSF103506">
    <property type="entry name" value="Mitochondrial carrier"/>
    <property type="match status" value="1"/>
</dbReference>
<dbReference type="Gene3D" id="1.50.40.10">
    <property type="entry name" value="Mitochondrial carrier domain"/>
    <property type="match status" value="1"/>
</dbReference>
<evidence type="ECO:0000256" key="7">
    <source>
        <dbReference type="ARBA" id="ARBA00023136"/>
    </source>
</evidence>
<accession>A0A261Y0J8</accession>
<feature type="compositionally biased region" description="Acidic residues" evidence="8">
    <location>
        <begin position="111"/>
        <end position="122"/>
    </location>
</feature>
<keyword evidence="7" id="KW-0472">Membrane</keyword>
<name>A0A261Y0J8_9FUNG</name>
<comment type="subcellular location">
    <subcellularLocation>
        <location evidence="1">Membrane</location>
        <topology evidence="1">Multi-pass membrane protein</topology>
    </subcellularLocation>
</comment>
<protein>
    <recommendedName>
        <fullName evidence="11">Mitochondrial carrier</fullName>
    </recommendedName>
</protein>
<evidence type="ECO:0000256" key="1">
    <source>
        <dbReference type="ARBA" id="ARBA00004141"/>
    </source>
</evidence>
<dbReference type="EMBL" id="MVBO01000053">
    <property type="protein sequence ID" value="OZJ04111.1"/>
    <property type="molecule type" value="Genomic_DNA"/>
</dbReference>
<evidence type="ECO:0000313" key="10">
    <source>
        <dbReference type="Proteomes" id="UP000242875"/>
    </source>
</evidence>
<dbReference type="InterPro" id="IPR018108">
    <property type="entry name" value="MCP_transmembrane"/>
</dbReference>
<evidence type="ECO:0000256" key="8">
    <source>
        <dbReference type="SAM" id="MobiDB-lite"/>
    </source>
</evidence>
<evidence type="ECO:0000256" key="3">
    <source>
        <dbReference type="ARBA" id="ARBA00022448"/>
    </source>
</evidence>
<comment type="similarity">
    <text evidence="2">Belongs to the mitochondrial carrier (TC 2.A.29) family.</text>
</comment>
<comment type="caution">
    <text evidence="9">The sequence shown here is derived from an EMBL/GenBank/DDBJ whole genome shotgun (WGS) entry which is preliminary data.</text>
</comment>
<evidence type="ECO:0000313" key="9">
    <source>
        <dbReference type="EMBL" id="OZJ04111.1"/>
    </source>
</evidence>
<dbReference type="Pfam" id="PF00153">
    <property type="entry name" value="Mito_carr"/>
    <property type="match status" value="1"/>
</dbReference>
<feature type="compositionally biased region" description="Basic and acidic residues" evidence="8">
    <location>
        <begin position="453"/>
        <end position="472"/>
    </location>
</feature>
<proteinExistence type="inferred from homology"/>
<gene>
    <name evidence="9" type="ORF">BZG36_02862</name>
</gene>
<organism evidence="9 10">
    <name type="scientific">Bifiguratus adelaidae</name>
    <dbReference type="NCBI Taxonomy" id="1938954"/>
    <lineage>
        <taxon>Eukaryota</taxon>
        <taxon>Fungi</taxon>
        <taxon>Fungi incertae sedis</taxon>
        <taxon>Mucoromycota</taxon>
        <taxon>Mucoromycotina</taxon>
        <taxon>Endogonomycetes</taxon>
        <taxon>Endogonales</taxon>
        <taxon>Endogonales incertae sedis</taxon>
        <taxon>Bifiguratus</taxon>
    </lineage>
</organism>
<dbReference type="InterPro" id="IPR050391">
    <property type="entry name" value="Mito_Metabolite_Transporter"/>
</dbReference>
<reference evidence="9 10" key="1">
    <citation type="journal article" date="2017" name="Mycologia">
        <title>Bifiguratus adelaidae, gen. et sp. nov., a new member of Mucoromycotina in endophytic and soil-dwelling habitats.</title>
        <authorList>
            <person name="Torres-Cruz T.J."/>
            <person name="Billingsley Tobias T.L."/>
            <person name="Almatruk M."/>
            <person name="Hesse C."/>
            <person name="Kuske C.R."/>
            <person name="Desiro A."/>
            <person name="Benucci G.M."/>
            <person name="Bonito G."/>
            <person name="Stajich J.E."/>
            <person name="Dunlap C."/>
            <person name="Arnold A.E."/>
            <person name="Porras-Alfaro A."/>
        </authorList>
    </citation>
    <scope>NUCLEOTIDE SEQUENCE [LARGE SCALE GENOMIC DNA]</scope>
    <source>
        <strain evidence="9 10">AZ0501</strain>
    </source>
</reference>
<dbReference type="InterPro" id="IPR023395">
    <property type="entry name" value="MCP_dom_sf"/>
</dbReference>
<keyword evidence="5" id="KW-0677">Repeat</keyword>
<keyword evidence="6" id="KW-1133">Transmembrane helix</keyword>
<evidence type="ECO:0000256" key="5">
    <source>
        <dbReference type="ARBA" id="ARBA00022737"/>
    </source>
</evidence>
<evidence type="ECO:0008006" key="11">
    <source>
        <dbReference type="Google" id="ProtNLM"/>
    </source>
</evidence>
<evidence type="ECO:0000256" key="4">
    <source>
        <dbReference type="ARBA" id="ARBA00022692"/>
    </source>
</evidence>
<sequence length="513" mass="57583">MTTYTAFPQSFARNSAHPLRPYYQPPPPVNYTSVTLSTTTHAASLDPDLEELVHPEQGWFSRHRSTLTDYTRFALLRYLVLAGTAPVEVAKTLLQVQYTGALRVKKQVVQVEEDDESSDSSDSDFYNPSIRERMMGRRPTDGLDIMRSDHEMLSPPLRRRKRKSPPAKVIAEEEADMSVQAEPELELKGGTWQAMTAVVNSSEGWKGLFKGQFTHWTYEMLHVFIQPSIEGTLNDFFDLYDDTIPLVHLDRVGPNIATLVFSHAAVGFMLSPLEIVRTRLIVQSSKPDSKKYGGMVSALSTIVSEEGGFYSLYLHNNYLIPTILYHTVKPLMAALTPLVVSRWLRISPSDAPITFQSAVLAMHICQLLILMPIETIRKRLMLQYRYTPVPVGPIEGPKPLVPIVRTRPTYYTGVMDTLYKIIKEEGRQQPMVAPSPSKSAAIAATRNRRLRRAGKESSSEGPRSVERAPEEEQKRNFWGVRGLYRGFGAQVLLAVGGFAIQAMNGLEDNLTNA</sequence>
<dbReference type="PANTHER" id="PTHR45618">
    <property type="entry name" value="MITOCHONDRIAL DICARBOXYLATE CARRIER-RELATED"/>
    <property type="match status" value="1"/>
</dbReference>
<dbReference type="AlphaFoldDB" id="A0A261Y0J8"/>
<dbReference type="Proteomes" id="UP000242875">
    <property type="component" value="Unassembled WGS sequence"/>
</dbReference>
<evidence type="ECO:0000256" key="2">
    <source>
        <dbReference type="ARBA" id="ARBA00006375"/>
    </source>
</evidence>
<dbReference type="OrthoDB" id="77989at2759"/>
<feature type="region of interest" description="Disordered" evidence="8">
    <location>
        <begin position="448"/>
        <end position="472"/>
    </location>
</feature>
<dbReference type="GO" id="GO:0016020">
    <property type="term" value="C:membrane"/>
    <property type="evidence" value="ECO:0007669"/>
    <property type="project" value="UniProtKB-SubCell"/>
</dbReference>
<keyword evidence="4" id="KW-0812">Transmembrane</keyword>
<feature type="region of interest" description="Disordered" evidence="8">
    <location>
        <begin position="109"/>
        <end position="131"/>
    </location>
</feature>